<dbReference type="Pfam" id="PF00884">
    <property type="entry name" value="Sulfatase"/>
    <property type="match status" value="1"/>
</dbReference>
<dbReference type="GO" id="GO:0047753">
    <property type="term" value="F:choline-sulfatase activity"/>
    <property type="evidence" value="ECO:0007669"/>
    <property type="project" value="UniProtKB-EC"/>
</dbReference>
<evidence type="ECO:0000256" key="8">
    <source>
        <dbReference type="SAM" id="SignalP"/>
    </source>
</evidence>
<dbReference type="SUPFAM" id="SSF53649">
    <property type="entry name" value="Alkaline phosphatase-like"/>
    <property type="match status" value="1"/>
</dbReference>
<sequence length="480" mass="53361" precursor="true">MKSQLFTIAIAAFVASLSYARSYANEAKSEQRMNVLFLASDDLNSWLLGDTNRYAGKVVAPNLTKLAESGVNFKRAYTAAPVCSPSRTAFFSGVAPWTSGHYHNTPGANSSEPLKSALSMAGFFKKAGYSTAGYGKITHGWDQGEHWDEKIGHKRDPAPPGAPLTPSGRGEQDWGPIHLAEEEMNDTLNVDNAIHRLQQEHDKPFFIACGTFNPHMPWYVPQKYFDMFPLDEVTTPELREDDLDDVPEWGVELTLGKQKYVDSVFEHGLHKEGVQAYLATTAYADAQLGRVLDALDKSPYRDNTVVVFLTDHGFHLAEKHHWQKATLWEEATHTLMMIRAPGVTPAGGAACERFVSLLDIYPTLAELCGLEPPDYLDGRSLVPLLRNPEAEWQSTAITGLTSKGGPTWHPYLSIRSETGRYIRYVDGQEEFYDTSKDPHEWTNSIGDPEYASVIKRMRAAIPSPSDAATPLPEVLKNTRE</sequence>
<name>A0A5C6D600_9BACT</name>
<comment type="cofactor">
    <cofactor evidence="1">
        <name>Ca(2+)</name>
        <dbReference type="ChEBI" id="CHEBI:29108"/>
    </cofactor>
</comment>
<dbReference type="PANTHER" id="PTHR45953:SF1">
    <property type="entry name" value="IDURONATE 2-SULFATASE"/>
    <property type="match status" value="1"/>
</dbReference>
<feature type="chain" id="PRO_5022850080" evidence="8">
    <location>
        <begin position="25"/>
        <end position="480"/>
    </location>
</feature>
<dbReference type="GO" id="GO:0005737">
    <property type="term" value="C:cytoplasm"/>
    <property type="evidence" value="ECO:0007669"/>
    <property type="project" value="TreeGrafter"/>
</dbReference>
<keyword evidence="11" id="KW-1185">Reference proteome</keyword>
<comment type="caution">
    <text evidence="10">The sequence shown here is derived from an EMBL/GenBank/DDBJ whole genome shotgun (WGS) entry which is preliminary data.</text>
</comment>
<organism evidence="10 11">
    <name type="scientific">Novipirellula artificiosorum</name>
    <dbReference type="NCBI Taxonomy" id="2528016"/>
    <lineage>
        <taxon>Bacteria</taxon>
        <taxon>Pseudomonadati</taxon>
        <taxon>Planctomycetota</taxon>
        <taxon>Planctomycetia</taxon>
        <taxon>Pirellulales</taxon>
        <taxon>Pirellulaceae</taxon>
        <taxon>Novipirellula</taxon>
    </lineage>
</organism>
<dbReference type="PANTHER" id="PTHR45953">
    <property type="entry name" value="IDURONATE 2-SULFATASE"/>
    <property type="match status" value="1"/>
</dbReference>
<dbReference type="InterPro" id="IPR017850">
    <property type="entry name" value="Alkaline_phosphatase_core_sf"/>
</dbReference>
<evidence type="ECO:0000256" key="5">
    <source>
        <dbReference type="ARBA" id="ARBA00022801"/>
    </source>
</evidence>
<gene>
    <name evidence="10" type="primary">betC_23</name>
    <name evidence="10" type="ORF">Poly41_57350</name>
</gene>
<reference evidence="10 11" key="1">
    <citation type="submission" date="2019-02" db="EMBL/GenBank/DDBJ databases">
        <title>Deep-cultivation of Planctomycetes and their phenomic and genomic characterization uncovers novel biology.</title>
        <authorList>
            <person name="Wiegand S."/>
            <person name="Jogler M."/>
            <person name="Boedeker C."/>
            <person name="Pinto D."/>
            <person name="Vollmers J."/>
            <person name="Rivas-Marin E."/>
            <person name="Kohn T."/>
            <person name="Peeters S.H."/>
            <person name="Heuer A."/>
            <person name="Rast P."/>
            <person name="Oberbeckmann S."/>
            <person name="Bunk B."/>
            <person name="Jeske O."/>
            <person name="Meyerdierks A."/>
            <person name="Storesund J.E."/>
            <person name="Kallscheuer N."/>
            <person name="Luecker S."/>
            <person name="Lage O.M."/>
            <person name="Pohl T."/>
            <person name="Merkel B.J."/>
            <person name="Hornburger P."/>
            <person name="Mueller R.-W."/>
            <person name="Bruemmer F."/>
            <person name="Labrenz M."/>
            <person name="Spormann A.M."/>
            <person name="Op Den Camp H."/>
            <person name="Overmann J."/>
            <person name="Amann R."/>
            <person name="Jetten M.S.M."/>
            <person name="Mascher T."/>
            <person name="Medema M.H."/>
            <person name="Devos D.P."/>
            <person name="Kaster A.-K."/>
            <person name="Ovreas L."/>
            <person name="Rohde M."/>
            <person name="Galperin M.Y."/>
            <person name="Jogler C."/>
        </authorList>
    </citation>
    <scope>NUCLEOTIDE SEQUENCE [LARGE SCALE GENOMIC DNA]</scope>
    <source>
        <strain evidence="10 11">Poly41</strain>
    </source>
</reference>
<dbReference type="EC" id="3.1.6.6" evidence="10"/>
<evidence type="ECO:0000256" key="3">
    <source>
        <dbReference type="ARBA" id="ARBA00022723"/>
    </source>
</evidence>
<dbReference type="AlphaFoldDB" id="A0A5C6D600"/>
<feature type="domain" description="Sulfatase N-terminal" evidence="9">
    <location>
        <begin position="34"/>
        <end position="369"/>
    </location>
</feature>
<accession>A0A5C6D600</accession>
<keyword evidence="3" id="KW-0479">Metal-binding</keyword>
<comment type="similarity">
    <text evidence="2">Belongs to the sulfatase family.</text>
</comment>
<evidence type="ECO:0000313" key="10">
    <source>
        <dbReference type="EMBL" id="TWU32250.1"/>
    </source>
</evidence>
<feature type="region of interest" description="Disordered" evidence="7">
    <location>
        <begin position="150"/>
        <end position="170"/>
    </location>
</feature>
<dbReference type="GO" id="GO:0004423">
    <property type="term" value="F:iduronate-2-sulfatase activity"/>
    <property type="evidence" value="ECO:0007669"/>
    <property type="project" value="InterPro"/>
</dbReference>
<dbReference type="CDD" id="cd16030">
    <property type="entry name" value="iduronate-2-sulfatase"/>
    <property type="match status" value="1"/>
</dbReference>
<keyword evidence="5 10" id="KW-0378">Hydrolase</keyword>
<protein>
    <submittedName>
        <fullName evidence="10">Choline-sulfatase</fullName>
        <ecNumber evidence="10">3.1.6.6</ecNumber>
    </submittedName>
</protein>
<dbReference type="GO" id="GO:0046872">
    <property type="term" value="F:metal ion binding"/>
    <property type="evidence" value="ECO:0007669"/>
    <property type="project" value="UniProtKB-KW"/>
</dbReference>
<feature type="signal peptide" evidence="8">
    <location>
        <begin position="1"/>
        <end position="24"/>
    </location>
</feature>
<evidence type="ECO:0000256" key="7">
    <source>
        <dbReference type="SAM" id="MobiDB-lite"/>
    </source>
</evidence>
<keyword evidence="4 8" id="KW-0732">Signal</keyword>
<evidence type="ECO:0000256" key="6">
    <source>
        <dbReference type="ARBA" id="ARBA00022837"/>
    </source>
</evidence>
<dbReference type="InterPro" id="IPR000917">
    <property type="entry name" value="Sulfatase_N"/>
</dbReference>
<dbReference type="InterPro" id="IPR035874">
    <property type="entry name" value="IDS"/>
</dbReference>
<dbReference type="EMBL" id="SJPV01000013">
    <property type="protein sequence ID" value="TWU32250.1"/>
    <property type="molecule type" value="Genomic_DNA"/>
</dbReference>
<evidence type="ECO:0000313" key="11">
    <source>
        <dbReference type="Proteomes" id="UP000319143"/>
    </source>
</evidence>
<keyword evidence="6" id="KW-0106">Calcium</keyword>
<evidence type="ECO:0000256" key="2">
    <source>
        <dbReference type="ARBA" id="ARBA00008779"/>
    </source>
</evidence>
<proteinExistence type="inferred from homology"/>
<dbReference type="Proteomes" id="UP000319143">
    <property type="component" value="Unassembled WGS sequence"/>
</dbReference>
<dbReference type="Gene3D" id="3.40.720.10">
    <property type="entry name" value="Alkaline Phosphatase, subunit A"/>
    <property type="match status" value="1"/>
</dbReference>
<evidence type="ECO:0000256" key="4">
    <source>
        <dbReference type="ARBA" id="ARBA00022729"/>
    </source>
</evidence>
<evidence type="ECO:0000259" key="9">
    <source>
        <dbReference type="Pfam" id="PF00884"/>
    </source>
</evidence>
<evidence type="ECO:0000256" key="1">
    <source>
        <dbReference type="ARBA" id="ARBA00001913"/>
    </source>
</evidence>